<evidence type="ECO:0000256" key="2">
    <source>
        <dbReference type="ARBA" id="ARBA00022694"/>
    </source>
</evidence>
<dbReference type="FunFam" id="3.30.70.580:FF:000001">
    <property type="entry name" value="tRNA pseudouridine synthase A"/>
    <property type="match status" value="1"/>
</dbReference>
<dbReference type="Proteomes" id="UP000255103">
    <property type="component" value="Unassembled WGS sequence"/>
</dbReference>
<gene>
    <name evidence="4 9" type="primary">truA</name>
    <name evidence="9" type="ORF">NCTC12219_01418</name>
</gene>
<dbReference type="Pfam" id="PF01416">
    <property type="entry name" value="PseudoU_synth_1"/>
    <property type="match status" value="2"/>
</dbReference>
<proteinExistence type="inferred from homology"/>
<accession>A0A377JUP6</accession>
<dbReference type="CDD" id="cd02570">
    <property type="entry name" value="PseudoU_synth_EcTruA"/>
    <property type="match status" value="1"/>
</dbReference>
<keyword evidence="2 4" id="KW-0819">tRNA processing</keyword>
<dbReference type="SUPFAM" id="SSF55120">
    <property type="entry name" value="Pseudouridine synthase"/>
    <property type="match status" value="1"/>
</dbReference>
<evidence type="ECO:0000256" key="6">
    <source>
        <dbReference type="PIRSR" id="PIRSR001430-2"/>
    </source>
</evidence>
<dbReference type="PANTHER" id="PTHR11142">
    <property type="entry name" value="PSEUDOURIDYLATE SYNTHASE"/>
    <property type="match status" value="1"/>
</dbReference>
<evidence type="ECO:0000256" key="1">
    <source>
        <dbReference type="ARBA" id="ARBA00009375"/>
    </source>
</evidence>
<evidence type="ECO:0000256" key="7">
    <source>
        <dbReference type="RuleBase" id="RU003792"/>
    </source>
</evidence>
<dbReference type="GO" id="GO:0003723">
    <property type="term" value="F:RNA binding"/>
    <property type="evidence" value="ECO:0007669"/>
    <property type="project" value="InterPro"/>
</dbReference>
<comment type="similarity">
    <text evidence="1 4 7">Belongs to the tRNA pseudouridine synthase TruA family.</text>
</comment>
<dbReference type="PIRSF" id="PIRSF001430">
    <property type="entry name" value="tRNA_psdUrid_synth"/>
    <property type="match status" value="1"/>
</dbReference>
<dbReference type="GO" id="GO:0160147">
    <property type="term" value="F:tRNA pseudouridine(38-40) synthase activity"/>
    <property type="evidence" value="ECO:0007669"/>
    <property type="project" value="UniProtKB-EC"/>
</dbReference>
<evidence type="ECO:0000313" key="9">
    <source>
        <dbReference type="EMBL" id="STP11523.1"/>
    </source>
</evidence>
<comment type="subunit">
    <text evidence="4">Homodimer.</text>
</comment>
<comment type="caution">
    <text evidence="4">Lacks conserved residue(s) required for the propagation of feature annotation.</text>
</comment>
<dbReference type="InterPro" id="IPR020094">
    <property type="entry name" value="TruA/RsuA/RluB/E/F_N"/>
</dbReference>
<dbReference type="EC" id="5.4.99.12" evidence="4"/>
<feature type="active site" description="Nucleophile" evidence="4 5">
    <location>
        <position position="51"/>
    </location>
</feature>
<evidence type="ECO:0000313" key="10">
    <source>
        <dbReference type="Proteomes" id="UP000255103"/>
    </source>
</evidence>
<dbReference type="AlphaFoldDB" id="A0A377JUP6"/>
<name>A0A377JUP6_9HELI</name>
<organism evidence="9 10">
    <name type="scientific">Helicobacter cinaedi</name>
    <dbReference type="NCBI Taxonomy" id="213"/>
    <lineage>
        <taxon>Bacteria</taxon>
        <taxon>Pseudomonadati</taxon>
        <taxon>Campylobacterota</taxon>
        <taxon>Epsilonproteobacteria</taxon>
        <taxon>Campylobacterales</taxon>
        <taxon>Helicobacteraceae</taxon>
        <taxon>Helicobacter</taxon>
    </lineage>
</organism>
<dbReference type="GO" id="GO:0031119">
    <property type="term" value="P:tRNA pseudouridine synthesis"/>
    <property type="evidence" value="ECO:0007669"/>
    <property type="project" value="UniProtKB-UniRule"/>
</dbReference>
<dbReference type="InterPro" id="IPR020097">
    <property type="entry name" value="PsdUridine_synth_TruA_a/b_dom"/>
</dbReference>
<protein>
    <recommendedName>
        <fullName evidence="4">tRNA pseudouridine synthase A</fullName>
        <ecNumber evidence="4">5.4.99.12</ecNumber>
    </recommendedName>
    <alternativeName>
        <fullName evidence="4">tRNA pseudouridine(38-40) synthase</fullName>
    </alternativeName>
    <alternativeName>
        <fullName evidence="4">tRNA pseudouridylate synthase I</fullName>
    </alternativeName>
    <alternativeName>
        <fullName evidence="4">tRNA-uridine isomerase I</fullName>
    </alternativeName>
</protein>
<evidence type="ECO:0000256" key="3">
    <source>
        <dbReference type="ARBA" id="ARBA00023235"/>
    </source>
</evidence>
<dbReference type="PANTHER" id="PTHR11142:SF0">
    <property type="entry name" value="TRNA PSEUDOURIDINE SYNTHASE-LIKE 1"/>
    <property type="match status" value="1"/>
</dbReference>
<keyword evidence="3 4" id="KW-0413">Isomerase</keyword>
<dbReference type="RefSeq" id="WP_115722096.1">
    <property type="nucleotide sequence ID" value="NZ_UGHX01000001.1"/>
</dbReference>
<evidence type="ECO:0000259" key="8">
    <source>
        <dbReference type="Pfam" id="PF01416"/>
    </source>
</evidence>
<dbReference type="InterPro" id="IPR020103">
    <property type="entry name" value="PsdUridine_synth_cat_dom_sf"/>
</dbReference>
<reference evidence="9 10" key="1">
    <citation type="submission" date="2018-06" db="EMBL/GenBank/DDBJ databases">
        <authorList>
            <consortium name="Pathogen Informatics"/>
            <person name="Doyle S."/>
        </authorList>
    </citation>
    <scope>NUCLEOTIDE SEQUENCE [LARGE SCALE GENOMIC DNA]</scope>
    <source>
        <strain evidence="9 10">NCTC12219</strain>
    </source>
</reference>
<comment type="function">
    <text evidence="4">Formation of pseudouridine at positions 38, 39 and 40 in the anticodon stem and loop of transfer RNAs.</text>
</comment>
<dbReference type="NCBIfam" id="TIGR00071">
    <property type="entry name" value="hisT_truA"/>
    <property type="match status" value="1"/>
</dbReference>
<dbReference type="EMBL" id="UGHX01000001">
    <property type="protein sequence ID" value="STP11523.1"/>
    <property type="molecule type" value="Genomic_DNA"/>
</dbReference>
<feature type="binding site" evidence="4 6">
    <location>
        <position position="109"/>
    </location>
    <ligand>
        <name>substrate</name>
    </ligand>
</feature>
<sequence>MPRYKAVISYDGSAFYGFALQKHKPSVLGALQDGFSRVGIRGEILGASRTDKGVHSTGQVISFESRHFEDSHTLQNLLNAKLYPHIAVRRLERVNEDFHPRFHALWRDYRFLLSSHAPSPFQSAYMSYEKIGDRALFQSALSMFKGKHNFALFKKNGSFTKDSIRDIFRIFSYQHKGLDIVYIKGNGFLRSQVRLMVGAALSVSRGELSLENLQEQIQAKKRHYNFPISPNGLYLCGVGYSKMKNRILKV</sequence>
<dbReference type="HAMAP" id="MF_00171">
    <property type="entry name" value="TruA"/>
    <property type="match status" value="1"/>
</dbReference>
<dbReference type="Gene3D" id="3.30.70.660">
    <property type="entry name" value="Pseudouridine synthase I, catalytic domain, C-terminal subdomain"/>
    <property type="match status" value="1"/>
</dbReference>
<evidence type="ECO:0000256" key="4">
    <source>
        <dbReference type="HAMAP-Rule" id="MF_00171"/>
    </source>
</evidence>
<dbReference type="InterPro" id="IPR001406">
    <property type="entry name" value="PsdUridine_synth_TruA"/>
</dbReference>
<dbReference type="Gene3D" id="3.30.70.580">
    <property type="entry name" value="Pseudouridine synthase I, catalytic domain, N-terminal subdomain"/>
    <property type="match status" value="1"/>
</dbReference>
<comment type="catalytic activity">
    <reaction evidence="4 7">
        <text>uridine(38/39/40) in tRNA = pseudouridine(38/39/40) in tRNA</text>
        <dbReference type="Rhea" id="RHEA:22376"/>
        <dbReference type="Rhea" id="RHEA-COMP:10085"/>
        <dbReference type="Rhea" id="RHEA-COMP:10087"/>
        <dbReference type="ChEBI" id="CHEBI:65314"/>
        <dbReference type="ChEBI" id="CHEBI:65315"/>
        <dbReference type="EC" id="5.4.99.12"/>
    </reaction>
</comment>
<feature type="domain" description="Pseudouridine synthase I TruA alpha/beta" evidence="8">
    <location>
        <begin position="6"/>
        <end position="102"/>
    </location>
</feature>
<evidence type="ECO:0000256" key="5">
    <source>
        <dbReference type="PIRSR" id="PIRSR001430-1"/>
    </source>
</evidence>
<feature type="domain" description="Pseudouridine synthase I TruA alpha/beta" evidence="8">
    <location>
        <begin position="140"/>
        <end position="240"/>
    </location>
</feature>
<dbReference type="InterPro" id="IPR020095">
    <property type="entry name" value="PsdUridine_synth_TruA_C"/>
</dbReference>